<evidence type="ECO:0000256" key="7">
    <source>
        <dbReference type="ARBA" id="ARBA00047899"/>
    </source>
</evidence>
<dbReference type="InterPro" id="IPR017441">
    <property type="entry name" value="Protein_kinase_ATP_BS"/>
</dbReference>
<evidence type="ECO:0000256" key="6">
    <source>
        <dbReference type="ARBA" id="ARBA00022840"/>
    </source>
</evidence>
<evidence type="ECO:0000313" key="11">
    <source>
        <dbReference type="EMBL" id="KAF7763955.1"/>
    </source>
</evidence>
<dbReference type="GO" id="GO:0050684">
    <property type="term" value="P:regulation of mRNA processing"/>
    <property type="evidence" value="ECO:0007669"/>
    <property type="project" value="TreeGrafter"/>
</dbReference>
<protein>
    <recommendedName>
        <fullName evidence="1">non-specific serine/threonine protein kinase</fullName>
        <ecNumber evidence="1">2.7.11.1</ecNumber>
    </recommendedName>
</protein>
<evidence type="ECO:0000256" key="3">
    <source>
        <dbReference type="ARBA" id="ARBA00022679"/>
    </source>
</evidence>
<evidence type="ECO:0000256" key="4">
    <source>
        <dbReference type="ARBA" id="ARBA00022741"/>
    </source>
</evidence>
<evidence type="ECO:0000256" key="2">
    <source>
        <dbReference type="ARBA" id="ARBA00022527"/>
    </source>
</evidence>
<evidence type="ECO:0000256" key="8">
    <source>
        <dbReference type="ARBA" id="ARBA00048679"/>
    </source>
</evidence>
<comment type="caution">
    <text evidence="11">The sequence shown here is derived from an EMBL/GenBank/DDBJ whole genome shotgun (WGS) entry which is preliminary data.</text>
</comment>
<dbReference type="EC" id="2.7.11.1" evidence="1"/>
<dbReference type="Pfam" id="PF00069">
    <property type="entry name" value="Pkinase"/>
    <property type="match status" value="1"/>
</dbReference>
<dbReference type="PANTHER" id="PTHR47634">
    <property type="entry name" value="PROTEIN KINASE DOMAIN-CONTAINING PROTEIN-RELATED"/>
    <property type="match status" value="1"/>
</dbReference>
<dbReference type="InterPro" id="IPR000719">
    <property type="entry name" value="Prot_kinase_dom"/>
</dbReference>
<dbReference type="GO" id="GO:0005737">
    <property type="term" value="C:cytoplasm"/>
    <property type="evidence" value="ECO:0007669"/>
    <property type="project" value="TreeGrafter"/>
</dbReference>
<reference evidence="11 12" key="1">
    <citation type="journal article" name="Sci. Rep.">
        <title>Telomere-to-telomere assembled and centromere annotated genomes of the two main subspecies of the button mushroom Agaricus bisporus reveal especially polymorphic chromosome ends.</title>
        <authorList>
            <person name="Sonnenberg A.S.M."/>
            <person name="Sedaghat-Telgerd N."/>
            <person name="Lavrijssen B."/>
            <person name="Ohm R.A."/>
            <person name="Hendrickx P.M."/>
            <person name="Scholtmeijer K."/>
            <person name="Baars J.J.P."/>
            <person name="van Peer A."/>
        </authorList>
    </citation>
    <scope>NUCLEOTIDE SEQUENCE [LARGE SCALE GENOMIC DNA]</scope>
    <source>
        <strain evidence="11 12">H119_p4</strain>
    </source>
</reference>
<dbReference type="GO" id="GO:0005524">
    <property type="term" value="F:ATP binding"/>
    <property type="evidence" value="ECO:0007669"/>
    <property type="project" value="UniProtKB-UniRule"/>
</dbReference>
<dbReference type="Proteomes" id="UP000629468">
    <property type="component" value="Unassembled WGS sequence"/>
</dbReference>
<evidence type="ECO:0000256" key="9">
    <source>
        <dbReference type="PROSITE-ProRule" id="PRU10141"/>
    </source>
</evidence>
<keyword evidence="4 9" id="KW-0547">Nucleotide-binding</keyword>
<dbReference type="EMBL" id="JABXXO010000011">
    <property type="protein sequence ID" value="KAF7763955.1"/>
    <property type="molecule type" value="Genomic_DNA"/>
</dbReference>
<gene>
    <name evidence="11" type="ORF">Agabi119p4_8492</name>
</gene>
<evidence type="ECO:0000256" key="5">
    <source>
        <dbReference type="ARBA" id="ARBA00022777"/>
    </source>
</evidence>
<dbReference type="GO" id="GO:0004674">
    <property type="term" value="F:protein serine/threonine kinase activity"/>
    <property type="evidence" value="ECO:0007669"/>
    <property type="project" value="UniProtKB-KW"/>
</dbReference>
<dbReference type="GO" id="GO:0005634">
    <property type="term" value="C:nucleus"/>
    <property type="evidence" value="ECO:0007669"/>
    <property type="project" value="TreeGrafter"/>
</dbReference>
<keyword evidence="6 9" id="KW-0067">ATP-binding</keyword>
<dbReference type="Gene3D" id="3.30.200.20">
    <property type="entry name" value="Phosphorylase Kinase, domain 1"/>
    <property type="match status" value="1"/>
</dbReference>
<feature type="domain" description="Protein kinase" evidence="10">
    <location>
        <begin position="69"/>
        <end position="468"/>
    </location>
</feature>
<evidence type="ECO:0000256" key="1">
    <source>
        <dbReference type="ARBA" id="ARBA00012513"/>
    </source>
</evidence>
<organism evidence="11 12">
    <name type="scientific">Agaricus bisporus var. burnettii</name>
    <dbReference type="NCBI Taxonomy" id="192524"/>
    <lineage>
        <taxon>Eukaryota</taxon>
        <taxon>Fungi</taxon>
        <taxon>Dikarya</taxon>
        <taxon>Basidiomycota</taxon>
        <taxon>Agaricomycotina</taxon>
        <taxon>Agaricomycetes</taxon>
        <taxon>Agaricomycetidae</taxon>
        <taxon>Agaricales</taxon>
        <taxon>Agaricineae</taxon>
        <taxon>Agaricaceae</taxon>
        <taxon>Agaricus</taxon>
    </lineage>
</organism>
<evidence type="ECO:0000259" key="10">
    <source>
        <dbReference type="PROSITE" id="PS50011"/>
    </source>
</evidence>
<accession>A0A8H7C6C2</accession>
<dbReference type="Gene3D" id="1.10.510.10">
    <property type="entry name" value="Transferase(Phosphotransferase) domain 1"/>
    <property type="match status" value="1"/>
</dbReference>
<dbReference type="InterPro" id="IPR051334">
    <property type="entry name" value="SRPK"/>
</dbReference>
<dbReference type="GO" id="GO:0000245">
    <property type="term" value="P:spliceosomal complex assembly"/>
    <property type="evidence" value="ECO:0007669"/>
    <property type="project" value="TreeGrafter"/>
</dbReference>
<dbReference type="InterPro" id="IPR011009">
    <property type="entry name" value="Kinase-like_dom_sf"/>
</dbReference>
<dbReference type="AlphaFoldDB" id="A0A8H7C6C2"/>
<dbReference type="PANTHER" id="PTHR47634:SF9">
    <property type="entry name" value="PROTEIN KINASE DOMAIN-CONTAINING PROTEIN-RELATED"/>
    <property type="match status" value="1"/>
</dbReference>
<name>A0A8H7C6C2_AGABI</name>
<dbReference type="PROSITE" id="PS00107">
    <property type="entry name" value="PROTEIN_KINASE_ATP"/>
    <property type="match status" value="1"/>
</dbReference>
<feature type="binding site" evidence="9">
    <location>
        <position position="102"/>
    </location>
    <ligand>
        <name>ATP</name>
        <dbReference type="ChEBI" id="CHEBI:30616"/>
    </ligand>
</feature>
<dbReference type="PROSITE" id="PS50011">
    <property type="entry name" value="PROTEIN_KINASE_DOM"/>
    <property type="match status" value="1"/>
</dbReference>
<evidence type="ECO:0000313" key="12">
    <source>
        <dbReference type="Proteomes" id="UP000629468"/>
    </source>
</evidence>
<dbReference type="SUPFAM" id="SSF56112">
    <property type="entry name" value="Protein kinase-like (PK-like)"/>
    <property type="match status" value="1"/>
</dbReference>
<dbReference type="InterPro" id="IPR008266">
    <property type="entry name" value="Tyr_kinase_AS"/>
</dbReference>
<keyword evidence="5" id="KW-0418">Kinase</keyword>
<comment type="catalytic activity">
    <reaction evidence="8">
        <text>L-seryl-[protein] + ATP = O-phospho-L-seryl-[protein] + ADP + H(+)</text>
        <dbReference type="Rhea" id="RHEA:17989"/>
        <dbReference type="Rhea" id="RHEA-COMP:9863"/>
        <dbReference type="Rhea" id="RHEA-COMP:11604"/>
        <dbReference type="ChEBI" id="CHEBI:15378"/>
        <dbReference type="ChEBI" id="CHEBI:29999"/>
        <dbReference type="ChEBI" id="CHEBI:30616"/>
        <dbReference type="ChEBI" id="CHEBI:83421"/>
        <dbReference type="ChEBI" id="CHEBI:456216"/>
        <dbReference type="EC" id="2.7.11.1"/>
    </reaction>
</comment>
<comment type="catalytic activity">
    <reaction evidence="7">
        <text>L-threonyl-[protein] + ATP = O-phospho-L-threonyl-[protein] + ADP + H(+)</text>
        <dbReference type="Rhea" id="RHEA:46608"/>
        <dbReference type="Rhea" id="RHEA-COMP:11060"/>
        <dbReference type="Rhea" id="RHEA-COMP:11605"/>
        <dbReference type="ChEBI" id="CHEBI:15378"/>
        <dbReference type="ChEBI" id="CHEBI:30013"/>
        <dbReference type="ChEBI" id="CHEBI:30616"/>
        <dbReference type="ChEBI" id="CHEBI:61977"/>
        <dbReference type="ChEBI" id="CHEBI:456216"/>
        <dbReference type="EC" id="2.7.11.1"/>
    </reaction>
</comment>
<proteinExistence type="predicted"/>
<keyword evidence="2" id="KW-0723">Serine/threonine-protein kinase</keyword>
<keyword evidence="3" id="KW-0808">Transferase</keyword>
<dbReference type="SMART" id="SM00220">
    <property type="entry name" value="S_TKc"/>
    <property type="match status" value="1"/>
</dbReference>
<dbReference type="PROSITE" id="PS00109">
    <property type="entry name" value="PROTEIN_KINASE_TYR"/>
    <property type="match status" value="1"/>
</dbReference>
<sequence>MLLVAFLRHVGNQLHSPTRFFALALRRASMMNARRFIPSQLDGIEDIEDYHPGGYHPISIGDTFDHGRFRIFHKLGFGGSSTVWLARDQRQEGDLSRLVALKAMRADVSSSKVMSEIPELVISHRLRASLPPSDSGLFQTADLHFFIQGPNGSHLFLIFPLAGPSILDMCDSPGRTAGSRRLPTDLARKVAKQSTMMIHHLHRHSSWRISHPDLTTSNILFRLLPHFTSLSDAEVYAHLGDPETENVRTCDGQPPSPHAPTMLVAPVQNSKISDAAPLQENIVISDFGQSYIVASPPSSYEPGTVLNYQPPEARFEGRVGFETDIWALGCAIFEINAGFALFDPFLASDIDILRQMVETLGRLPDPWWSAFKERAIWFEEDGQPKSEQDQERAGVLLKAYKDSIKAKLLGISEEGDPSLEDEGPMIEKPGVRLREEEVALLADLLEKMLKYIPEERLRIQDVIQHPYFT</sequence>